<dbReference type="Proteomes" id="UP000828390">
    <property type="component" value="Unassembled WGS sequence"/>
</dbReference>
<gene>
    <name evidence="1" type="ORF">DPMN_123093</name>
</gene>
<sequence length="100" mass="10663">MSISRALSPSASESLSSEELLDVVLQLQLSESESLEGPDVESSLSESELDESLDSLSLEMAFSSEDRDSRLNDRLLLDCVKSVRSFLGGCIVAFAGGVCS</sequence>
<keyword evidence="2" id="KW-1185">Reference proteome</keyword>
<reference evidence="1" key="2">
    <citation type="submission" date="2020-11" db="EMBL/GenBank/DDBJ databases">
        <authorList>
            <person name="McCartney M.A."/>
            <person name="Auch B."/>
            <person name="Kono T."/>
            <person name="Mallez S."/>
            <person name="Becker A."/>
            <person name="Gohl D.M."/>
            <person name="Silverstein K.A.T."/>
            <person name="Koren S."/>
            <person name="Bechman K.B."/>
            <person name="Herman A."/>
            <person name="Abrahante J.E."/>
            <person name="Garbe J."/>
        </authorList>
    </citation>
    <scope>NUCLEOTIDE SEQUENCE</scope>
    <source>
        <strain evidence="1">Duluth1</strain>
        <tissue evidence="1">Whole animal</tissue>
    </source>
</reference>
<name>A0A9D4JQY7_DREPO</name>
<reference evidence="1" key="1">
    <citation type="journal article" date="2019" name="bioRxiv">
        <title>The Genome of the Zebra Mussel, Dreissena polymorpha: A Resource for Invasive Species Research.</title>
        <authorList>
            <person name="McCartney M.A."/>
            <person name="Auch B."/>
            <person name="Kono T."/>
            <person name="Mallez S."/>
            <person name="Zhang Y."/>
            <person name="Obille A."/>
            <person name="Becker A."/>
            <person name="Abrahante J.E."/>
            <person name="Garbe J."/>
            <person name="Badalamenti J.P."/>
            <person name="Herman A."/>
            <person name="Mangelson H."/>
            <person name="Liachko I."/>
            <person name="Sullivan S."/>
            <person name="Sone E.D."/>
            <person name="Koren S."/>
            <person name="Silverstein K.A.T."/>
            <person name="Beckman K.B."/>
            <person name="Gohl D.M."/>
        </authorList>
    </citation>
    <scope>NUCLEOTIDE SEQUENCE</scope>
    <source>
        <strain evidence="1">Duluth1</strain>
        <tissue evidence="1">Whole animal</tissue>
    </source>
</reference>
<evidence type="ECO:0000313" key="1">
    <source>
        <dbReference type="EMBL" id="KAH3821330.1"/>
    </source>
</evidence>
<comment type="caution">
    <text evidence="1">The sequence shown here is derived from an EMBL/GenBank/DDBJ whole genome shotgun (WGS) entry which is preliminary data.</text>
</comment>
<evidence type="ECO:0000313" key="2">
    <source>
        <dbReference type="Proteomes" id="UP000828390"/>
    </source>
</evidence>
<dbReference type="AlphaFoldDB" id="A0A9D4JQY7"/>
<dbReference type="EMBL" id="JAIWYP010000005">
    <property type="protein sequence ID" value="KAH3821330.1"/>
    <property type="molecule type" value="Genomic_DNA"/>
</dbReference>
<accession>A0A9D4JQY7</accession>
<proteinExistence type="predicted"/>
<organism evidence="1 2">
    <name type="scientific">Dreissena polymorpha</name>
    <name type="common">Zebra mussel</name>
    <name type="synonym">Mytilus polymorpha</name>
    <dbReference type="NCBI Taxonomy" id="45954"/>
    <lineage>
        <taxon>Eukaryota</taxon>
        <taxon>Metazoa</taxon>
        <taxon>Spiralia</taxon>
        <taxon>Lophotrochozoa</taxon>
        <taxon>Mollusca</taxon>
        <taxon>Bivalvia</taxon>
        <taxon>Autobranchia</taxon>
        <taxon>Heteroconchia</taxon>
        <taxon>Euheterodonta</taxon>
        <taxon>Imparidentia</taxon>
        <taxon>Neoheterodontei</taxon>
        <taxon>Myida</taxon>
        <taxon>Dreissenoidea</taxon>
        <taxon>Dreissenidae</taxon>
        <taxon>Dreissena</taxon>
    </lineage>
</organism>
<protein>
    <submittedName>
        <fullName evidence="1">Uncharacterized protein</fullName>
    </submittedName>
</protein>